<accession>A0A2D0MXP2</accession>
<evidence type="ECO:0000313" key="4">
    <source>
        <dbReference type="Proteomes" id="UP000223913"/>
    </source>
</evidence>
<reference evidence="3 4" key="1">
    <citation type="submission" date="2017-10" db="EMBL/GenBank/DDBJ databases">
        <title>The draft genome sequence of Lewinella nigricans NBRC 102662.</title>
        <authorList>
            <person name="Wang K."/>
        </authorList>
    </citation>
    <scope>NUCLEOTIDE SEQUENCE [LARGE SCALE GENOMIC DNA]</scope>
    <source>
        <strain evidence="3 4">NBRC 102662</strain>
    </source>
</reference>
<gene>
    <name evidence="3" type="ORF">CRP01_39850</name>
</gene>
<dbReference type="Pfam" id="PF12770">
    <property type="entry name" value="CHAT"/>
    <property type="match status" value="1"/>
</dbReference>
<evidence type="ECO:0000259" key="2">
    <source>
        <dbReference type="Pfam" id="PF12770"/>
    </source>
</evidence>
<name>A0A2D0MXP2_FLAN2</name>
<proteinExistence type="predicted"/>
<comment type="caution">
    <text evidence="3">The sequence shown here is derived from an EMBL/GenBank/DDBJ whole genome shotgun (WGS) entry which is preliminary data.</text>
</comment>
<keyword evidence="4" id="KW-1185">Reference proteome</keyword>
<keyword evidence="1" id="KW-0175">Coiled coil</keyword>
<feature type="coiled-coil region" evidence="1">
    <location>
        <begin position="246"/>
        <end position="273"/>
    </location>
</feature>
<sequence length="610" mass="70394">MSKPIIFLAFANDRDAYLSMINRERKNVYRTLRRHSDEGIIQLEAEASTTLEDIFDFFTRYDNQAVIFHYGGHASGSHLQLETASAGNHAAGAGGLAQLLGMQENLQLVFLNGCATKPQVELLLKSGVKAVLATSVPIQDKMAVEFAEQFYHALSRHISIKKAFDIATAFVTSKYEGRRGPQTYRGIVLPGSDTGGLPWGLYLNEDATGVQEWTLPKRRSTPNVLRNRFDYETRLDVNDILIDIICEELAEYNADLDDELNKEELDIPSIKREIVDSFPTPIGEHLRKLFTRSNDPSLPDEMEQFTAGRLKQLITTYRTSMQFICYIQLSQLWDEKYKNRELQIGEDYIVDFNSFFTLSEANYQNFDYVKLILTISDIFDDYQIPYFIDELVDLKIDTEREPELYEAYIFMNSVQELVLNREVEKDQTEDLCMEAEHHLGIILKKIAFLVKYKLVTIKNIEIVKSRHEAPRFRHNQITLNRALTVASTGIAEIGVEFDSFTDNKSVLFLKTEDNQIKEFLNLTPFVIDENALNSDYASKLFLFAFQDERAYSYQFLNNLNDEPLIVNDSTYATIQSQFDRFKAEIFDRQYDPRPKSETIKPRGSRFSRKR</sequence>
<dbReference type="EMBL" id="PDUD01000070">
    <property type="protein sequence ID" value="PHN00896.1"/>
    <property type="molecule type" value="Genomic_DNA"/>
</dbReference>
<dbReference type="AlphaFoldDB" id="A0A2D0MXP2"/>
<organism evidence="3 4">
    <name type="scientific">Flavilitoribacter nigricans (strain ATCC 23147 / DSM 23189 / NBRC 102662 / NCIMB 1420 / SS-2)</name>
    <name type="common">Lewinella nigricans</name>
    <dbReference type="NCBI Taxonomy" id="1122177"/>
    <lineage>
        <taxon>Bacteria</taxon>
        <taxon>Pseudomonadati</taxon>
        <taxon>Bacteroidota</taxon>
        <taxon>Saprospiria</taxon>
        <taxon>Saprospirales</taxon>
        <taxon>Lewinellaceae</taxon>
        <taxon>Flavilitoribacter</taxon>
    </lineage>
</organism>
<evidence type="ECO:0000313" key="3">
    <source>
        <dbReference type="EMBL" id="PHN00896.1"/>
    </source>
</evidence>
<dbReference type="OrthoDB" id="8253226at2"/>
<dbReference type="RefSeq" id="WP_099155693.1">
    <property type="nucleotide sequence ID" value="NZ_PDUD01000070.1"/>
</dbReference>
<dbReference type="InterPro" id="IPR024983">
    <property type="entry name" value="CHAT_dom"/>
</dbReference>
<protein>
    <recommendedName>
        <fullName evidence="2">CHAT domain-containing protein</fullName>
    </recommendedName>
</protein>
<evidence type="ECO:0000256" key="1">
    <source>
        <dbReference type="SAM" id="Coils"/>
    </source>
</evidence>
<dbReference type="Proteomes" id="UP000223913">
    <property type="component" value="Unassembled WGS sequence"/>
</dbReference>
<feature type="domain" description="CHAT" evidence="2">
    <location>
        <begin position="30"/>
        <end position="163"/>
    </location>
</feature>